<evidence type="ECO:0000259" key="3">
    <source>
        <dbReference type="PROSITE" id="PS50404"/>
    </source>
</evidence>
<dbReference type="PANTHER" id="PTHR43968:SF6">
    <property type="entry name" value="GLUTATHIONE S-TRANSFERASE OMEGA"/>
    <property type="match status" value="1"/>
</dbReference>
<protein>
    <submittedName>
        <fullName evidence="5">Glutathione S-transferase omega-1-like</fullName>
    </submittedName>
</protein>
<gene>
    <name evidence="5" type="ORF">BIW11_06475</name>
</gene>
<organism evidence="5 6">
    <name type="scientific">Tropilaelaps mercedesae</name>
    <dbReference type="NCBI Taxonomy" id="418985"/>
    <lineage>
        <taxon>Eukaryota</taxon>
        <taxon>Metazoa</taxon>
        <taxon>Ecdysozoa</taxon>
        <taxon>Arthropoda</taxon>
        <taxon>Chelicerata</taxon>
        <taxon>Arachnida</taxon>
        <taxon>Acari</taxon>
        <taxon>Parasitiformes</taxon>
        <taxon>Mesostigmata</taxon>
        <taxon>Gamasina</taxon>
        <taxon>Dermanyssoidea</taxon>
        <taxon>Laelapidae</taxon>
        <taxon>Tropilaelaps</taxon>
    </lineage>
</organism>
<dbReference type="Pfam" id="PF13410">
    <property type="entry name" value="GST_C_2"/>
    <property type="match status" value="1"/>
</dbReference>
<dbReference type="Pfam" id="PF13417">
    <property type="entry name" value="GST_N_3"/>
    <property type="match status" value="1"/>
</dbReference>
<dbReference type="SUPFAM" id="SSF47616">
    <property type="entry name" value="GST C-terminal domain-like"/>
    <property type="match status" value="1"/>
</dbReference>
<dbReference type="Proteomes" id="UP000192247">
    <property type="component" value="Unassembled WGS sequence"/>
</dbReference>
<dbReference type="PRINTS" id="PR01625">
    <property type="entry name" value="GSTRNSFRASEO"/>
</dbReference>
<dbReference type="PROSITE" id="PS51354">
    <property type="entry name" value="GLUTAREDOXIN_2"/>
    <property type="match status" value="1"/>
</dbReference>
<accession>A0A1V9XXW2</accession>
<dbReference type="AlphaFoldDB" id="A0A1V9XXW2"/>
<proteinExistence type="inferred from homology"/>
<evidence type="ECO:0000313" key="5">
    <source>
        <dbReference type="EMBL" id="OQR78336.1"/>
    </source>
</evidence>
<evidence type="ECO:0000256" key="2">
    <source>
        <dbReference type="ARBA" id="ARBA00023002"/>
    </source>
</evidence>
<keyword evidence="6" id="KW-1185">Reference proteome</keyword>
<dbReference type="SUPFAM" id="SSF52833">
    <property type="entry name" value="Thioredoxin-like"/>
    <property type="match status" value="1"/>
</dbReference>
<dbReference type="GO" id="GO:0045174">
    <property type="term" value="F:glutathione dehydrogenase (ascorbate) activity"/>
    <property type="evidence" value="ECO:0007669"/>
    <property type="project" value="TreeGrafter"/>
</dbReference>
<dbReference type="PANTHER" id="PTHR43968">
    <property type="match status" value="1"/>
</dbReference>
<dbReference type="InterPro" id="IPR010987">
    <property type="entry name" value="Glutathione-S-Trfase_C-like"/>
</dbReference>
<dbReference type="InterPro" id="IPR050983">
    <property type="entry name" value="GST_Omega/HSP26"/>
</dbReference>
<evidence type="ECO:0000256" key="1">
    <source>
        <dbReference type="ARBA" id="ARBA00011067"/>
    </source>
</evidence>
<name>A0A1V9XXW2_9ACAR</name>
<dbReference type="GO" id="GO:0005737">
    <property type="term" value="C:cytoplasm"/>
    <property type="evidence" value="ECO:0007669"/>
    <property type="project" value="InterPro"/>
</dbReference>
<feature type="domain" description="GST N-terminal" evidence="3">
    <location>
        <begin position="20"/>
        <end position="98"/>
    </location>
</feature>
<comment type="caution">
    <text evidence="5">The sequence shown here is derived from an EMBL/GenBank/DDBJ whole genome shotgun (WGS) entry which is preliminary data.</text>
</comment>
<dbReference type="STRING" id="418985.A0A1V9XXW2"/>
<dbReference type="InterPro" id="IPR004045">
    <property type="entry name" value="Glutathione_S-Trfase_N"/>
</dbReference>
<comment type="similarity">
    <text evidence="1">Belongs to the GST superfamily. Omega family.</text>
</comment>
<dbReference type="PROSITE" id="PS50404">
    <property type="entry name" value="GST_NTER"/>
    <property type="match status" value="1"/>
</dbReference>
<dbReference type="Gene3D" id="1.20.1050.10">
    <property type="match status" value="1"/>
</dbReference>
<dbReference type="FunFam" id="1.20.1050.10:FF:000009">
    <property type="entry name" value="Glutathione S-transferase omega-1"/>
    <property type="match status" value="1"/>
</dbReference>
<dbReference type="FunFam" id="3.40.30.10:FF:000123">
    <property type="entry name" value="Glutathione transferase o1"/>
    <property type="match status" value="1"/>
</dbReference>
<dbReference type="OrthoDB" id="6505778at2759"/>
<dbReference type="InterPro" id="IPR036282">
    <property type="entry name" value="Glutathione-S-Trfase_C_sf"/>
</dbReference>
<dbReference type="InParanoid" id="A0A1V9XXW2"/>
<dbReference type="PROSITE" id="PS50405">
    <property type="entry name" value="GST_CTER"/>
    <property type="match status" value="1"/>
</dbReference>
<dbReference type="InterPro" id="IPR036249">
    <property type="entry name" value="Thioredoxin-like_sf"/>
</dbReference>
<dbReference type="FunCoup" id="A0A1V9XXW2">
    <property type="interactions" value="706"/>
</dbReference>
<dbReference type="SFLD" id="SFLDS00019">
    <property type="entry name" value="Glutathione_Transferase_(cytos"/>
    <property type="match status" value="1"/>
</dbReference>
<keyword evidence="5" id="KW-0808">Transferase</keyword>
<dbReference type="SFLD" id="SFLDG00358">
    <property type="entry name" value="Main_(cytGST)"/>
    <property type="match status" value="1"/>
</dbReference>
<dbReference type="Gene3D" id="3.40.30.10">
    <property type="entry name" value="Glutaredoxin"/>
    <property type="match status" value="1"/>
</dbReference>
<feature type="domain" description="GST C-terminal" evidence="4">
    <location>
        <begin position="103"/>
        <end position="236"/>
    </location>
</feature>
<dbReference type="GO" id="GO:0004364">
    <property type="term" value="F:glutathione transferase activity"/>
    <property type="evidence" value="ECO:0007669"/>
    <property type="project" value="InterPro"/>
</dbReference>
<dbReference type="InterPro" id="IPR040079">
    <property type="entry name" value="Glutathione_S-Trfase"/>
</dbReference>
<dbReference type="GO" id="GO:0006749">
    <property type="term" value="P:glutathione metabolic process"/>
    <property type="evidence" value="ECO:0007669"/>
    <property type="project" value="TreeGrafter"/>
</dbReference>
<dbReference type="EMBL" id="MNPL01002365">
    <property type="protein sequence ID" value="OQR78336.1"/>
    <property type="molecule type" value="Genomic_DNA"/>
</dbReference>
<keyword evidence="2" id="KW-0560">Oxidoreductase</keyword>
<reference evidence="5 6" key="1">
    <citation type="journal article" date="2017" name="Gigascience">
        <title>Draft genome of the honey bee ectoparasitic mite, Tropilaelaps mercedesae, is shaped by the parasitic life history.</title>
        <authorList>
            <person name="Dong X."/>
            <person name="Armstrong S.D."/>
            <person name="Xia D."/>
            <person name="Makepeace B.L."/>
            <person name="Darby A.C."/>
            <person name="Kadowaki T."/>
        </authorList>
    </citation>
    <scope>NUCLEOTIDE SEQUENCE [LARGE SCALE GENOMIC DNA]</scope>
    <source>
        <strain evidence="5">Wuxi-XJTLU</strain>
    </source>
</reference>
<evidence type="ECO:0000259" key="4">
    <source>
        <dbReference type="PROSITE" id="PS50405"/>
    </source>
</evidence>
<evidence type="ECO:0000313" key="6">
    <source>
        <dbReference type="Proteomes" id="UP000192247"/>
    </source>
</evidence>
<sequence>MAPPQTAFAAGSVEPPRDPGTLRIYSMRFCPFSHRSLLVLLAKEIPHEIVNINLQSKPEWYLKKFPSGKVPLLENDGILVPESNVVAEYLDEAYPGRKILPQDPYLKALDKVFLETFQYTSIFKVYYNKDQYNESFEGFWAKAGVVEAELQKRGTPFLGGKEAPGYVDLMIWPFFQLAIVLTIIYPDMKIPRAKFPLISAWLNSMQGTREVKNLVNQDHLVEYVRQKIDGKPNYDIGL</sequence>
<dbReference type="InterPro" id="IPR005442">
    <property type="entry name" value="GST_omega"/>
</dbReference>